<dbReference type="OrthoDB" id="2884427at2"/>
<dbReference type="EMBL" id="CP012600">
    <property type="protein sequence ID" value="ALC81337.1"/>
    <property type="molecule type" value="Genomic_DNA"/>
</dbReference>
<feature type="transmembrane region" description="Helical" evidence="1">
    <location>
        <begin position="7"/>
        <end position="29"/>
    </location>
</feature>
<protein>
    <submittedName>
        <fullName evidence="2">Uncharacterized protein</fullName>
    </submittedName>
</protein>
<evidence type="ECO:0000313" key="3">
    <source>
        <dbReference type="Proteomes" id="UP000067625"/>
    </source>
</evidence>
<accession>A0A0M4FFY3</accession>
<reference evidence="2 3" key="2">
    <citation type="journal article" date="2016" name="Int. J. Syst. Evol. Microbiol.">
        <title>Bacillus gobiensis sp. nov., isolated from a soil sample.</title>
        <authorList>
            <person name="Liu B."/>
            <person name="Liu G.H."/>
            <person name="Cetin S."/>
            <person name="Schumann P."/>
            <person name="Pan Z.Z."/>
            <person name="Chen Q.Q."/>
        </authorList>
    </citation>
    <scope>NUCLEOTIDE SEQUENCE [LARGE SCALE GENOMIC DNA]</scope>
    <source>
        <strain evidence="2 3">FJAT-4402</strain>
    </source>
</reference>
<keyword evidence="1" id="KW-0812">Transmembrane</keyword>
<proteinExistence type="predicted"/>
<name>A0A0M4FFY3_9BACI</name>
<dbReference type="Pfam" id="PF17431">
    <property type="entry name" value="YpmT"/>
    <property type="match status" value="1"/>
</dbReference>
<evidence type="ECO:0000313" key="2">
    <source>
        <dbReference type="EMBL" id="ALC81337.1"/>
    </source>
</evidence>
<evidence type="ECO:0000256" key="1">
    <source>
        <dbReference type="SAM" id="Phobius"/>
    </source>
</evidence>
<organism evidence="2 3">
    <name type="scientific">Bacillus gobiensis</name>
    <dbReference type="NCBI Taxonomy" id="1441095"/>
    <lineage>
        <taxon>Bacteria</taxon>
        <taxon>Bacillati</taxon>
        <taxon>Bacillota</taxon>
        <taxon>Bacilli</taxon>
        <taxon>Bacillales</taxon>
        <taxon>Bacillaceae</taxon>
        <taxon>Bacillus</taxon>
    </lineage>
</organism>
<reference evidence="3" key="1">
    <citation type="submission" date="2015-08" db="EMBL/GenBank/DDBJ databases">
        <title>Genome sequencing project for genomic taxonomy and phylogenomics of Bacillus-like bacteria.</title>
        <authorList>
            <person name="Liu B."/>
            <person name="Wang J."/>
            <person name="Zhu Y."/>
            <person name="Liu G."/>
            <person name="Chen Q."/>
            <person name="Chen Z."/>
            <person name="Lan J."/>
            <person name="Che J."/>
            <person name="Ge C."/>
            <person name="Shi H."/>
            <person name="Pan Z."/>
            <person name="Liu X."/>
        </authorList>
    </citation>
    <scope>NUCLEOTIDE SEQUENCE [LARGE SCALE GENOMIC DNA]</scope>
    <source>
        <strain evidence="3">FJAT-4402</strain>
    </source>
</reference>
<gene>
    <name evidence="2" type="ORF">AM592_06815</name>
</gene>
<keyword evidence="1" id="KW-1133">Transmembrane helix</keyword>
<dbReference type="PATRIC" id="fig|1441095.3.peg.1507"/>
<dbReference type="STRING" id="1441095.AM592_06815"/>
<dbReference type="InterPro" id="IPR035403">
    <property type="entry name" value="YmpT-like"/>
</dbReference>
<keyword evidence="3" id="KW-1185">Reference proteome</keyword>
<feature type="transmembrane region" description="Helical" evidence="1">
    <location>
        <begin position="35"/>
        <end position="55"/>
    </location>
</feature>
<keyword evidence="1" id="KW-0472">Membrane</keyword>
<dbReference type="Proteomes" id="UP000067625">
    <property type="component" value="Chromosome"/>
</dbReference>
<sequence>MKNVYLYFSLITLLISLWFGGLAYVSMLNENMDQVYLNIGFCALFLSAMVFTLDLKDRKKQRKRD</sequence>
<dbReference type="AlphaFoldDB" id="A0A0M4FFY3"/>